<feature type="active site" evidence="16">
    <location>
        <position position="297"/>
    </location>
</feature>
<comment type="pathway">
    <text evidence="4 16">Cell wall biogenesis; peptidoglycan biosynthesis.</text>
</comment>
<keyword evidence="6 16" id="KW-0132">Cell division</keyword>
<evidence type="ECO:0000259" key="17">
    <source>
        <dbReference type="PROSITE" id="PS51387"/>
    </source>
</evidence>
<dbReference type="Gene3D" id="3.30.43.10">
    <property type="entry name" value="Uridine Diphospho-n-acetylenolpyruvylglucosamine Reductase, domain 2"/>
    <property type="match status" value="1"/>
</dbReference>
<evidence type="ECO:0000256" key="8">
    <source>
        <dbReference type="ARBA" id="ARBA00022827"/>
    </source>
</evidence>
<proteinExistence type="inferred from homology"/>
<evidence type="ECO:0000256" key="12">
    <source>
        <dbReference type="ARBA" id="ARBA00023002"/>
    </source>
</evidence>
<dbReference type="GO" id="GO:0005829">
    <property type="term" value="C:cytosol"/>
    <property type="evidence" value="ECO:0007669"/>
    <property type="project" value="TreeGrafter"/>
</dbReference>
<dbReference type="Gene3D" id="3.30.465.10">
    <property type="match status" value="1"/>
</dbReference>
<evidence type="ECO:0000256" key="15">
    <source>
        <dbReference type="ARBA" id="ARBA00048914"/>
    </source>
</evidence>
<dbReference type="SUPFAM" id="SSF56176">
    <property type="entry name" value="FAD-binding/transporter-associated domain-like"/>
    <property type="match status" value="1"/>
</dbReference>
<dbReference type="InterPro" id="IPR016169">
    <property type="entry name" value="FAD-bd_PCMH_sub2"/>
</dbReference>
<dbReference type="EMBL" id="JENJ01000008">
    <property type="protein sequence ID" value="KGM97648.1"/>
    <property type="molecule type" value="Genomic_DNA"/>
</dbReference>
<keyword evidence="13 16" id="KW-0131">Cell cycle</keyword>
<dbReference type="NCBIfam" id="TIGR00179">
    <property type="entry name" value="murB"/>
    <property type="match status" value="1"/>
</dbReference>
<comment type="similarity">
    <text evidence="16">Belongs to the MurB family.</text>
</comment>
<evidence type="ECO:0000256" key="10">
    <source>
        <dbReference type="ARBA" id="ARBA00022960"/>
    </source>
</evidence>
<evidence type="ECO:0000256" key="7">
    <source>
        <dbReference type="ARBA" id="ARBA00022630"/>
    </source>
</evidence>
<dbReference type="Pfam" id="PF01565">
    <property type="entry name" value="FAD_binding_4"/>
    <property type="match status" value="1"/>
</dbReference>
<dbReference type="GO" id="GO:0008360">
    <property type="term" value="P:regulation of cell shape"/>
    <property type="evidence" value="ECO:0007669"/>
    <property type="project" value="UniProtKB-KW"/>
</dbReference>
<keyword evidence="14 16" id="KW-0961">Cell wall biogenesis/degradation</keyword>
<dbReference type="Pfam" id="PF02873">
    <property type="entry name" value="MurB_C"/>
    <property type="match status" value="1"/>
</dbReference>
<evidence type="ECO:0000256" key="11">
    <source>
        <dbReference type="ARBA" id="ARBA00022984"/>
    </source>
</evidence>
<dbReference type="InterPro" id="IPR036635">
    <property type="entry name" value="MurB_C_sf"/>
</dbReference>
<accession>A0A0A0IAU4</accession>
<dbReference type="InterPro" id="IPR003170">
    <property type="entry name" value="MurB"/>
</dbReference>
<keyword evidence="9 16" id="KW-0521">NADP</keyword>
<evidence type="ECO:0000256" key="6">
    <source>
        <dbReference type="ARBA" id="ARBA00022618"/>
    </source>
</evidence>
<reference evidence="18 19" key="1">
    <citation type="submission" date="2014-01" db="EMBL/GenBank/DDBJ databases">
        <title>Plasmidome dynamics in the species complex Clostridium novyi sensu lato converts strains of independent lineages into distinctly different pathogens.</title>
        <authorList>
            <person name="Skarin H."/>
            <person name="Segerman B."/>
        </authorList>
    </citation>
    <scope>NUCLEOTIDE SEQUENCE [LARGE SCALE GENOMIC DNA]</scope>
    <source>
        <strain evidence="18 19">4552</strain>
    </source>
</reference>
<dbReference type="GO" id="GO:0008762">
    <property type="term" value="F:UDP-N-acetylmuramate dehydrogenase activity"/>
    <property type="evidence" value="ECO:0007669"/>
    <property type="project" value="UniProtKB-UniRule"/>
</dbReference>
<dbReference type="NCBIfam" id="NF010480">
    <property type="entry name" value="PRK13905.1"/>
    <property type="match status" value="1"/>
</dbReference>
<dbReference type="HAMAP" id="MF_00037">
    <property type="entry name" value="MurB"/>
    <property type="match status" value="1"/>
</dbReference>
<evidence type="ECO:0000256" key="2">
    <source>
        <dbReference type="ARBA" id="ARBA00003921"/>
    </source>
</evidence>
<keyword evidence="10 16" id="KW-0133">Cell shape</keyword>
<dbReference type="GO" id="GO:0009252">
    <property type="term" value="P:peptidoglycan biosynthetic process"/>
    <property type="evidence" value="ECO:0007669"/>
    <property type="project" value="UniProtKB-UniRule"/>
</dbReference>
<feature type="domain" description="FAD-binding PCMH-type" evidence="17">
    <location>
        <begin position="33"/>
        <end position="198"/>
    </location>
</feature>
<dbReference type="GO" id="GO:0071949">
    <property type="term" value="F:FAD binding"/>
    <property type="evidence" value="ECO:0007669"/>
    <property type="project" value="InterPro"/>
</dbReference>
<dbReference type="Proteomes" id="UP000030012">
    <property type="component" value="Unassembled WGS sequence"/>
</dbReference>
<evidence type="ECO:0000256" key="16">
    <source>
        <dbReference type="HAMAP-Rule" id="MF_00037"/>
    </source>
</evidence>
<dbReference type="AlphaFoldDB" id="A0A0A0IAU4"/>
<comment type="subcellular location">
    <subcellularLocation>
        <location evidence="3 16">Cytoplasm</location>
    </subcellularLocation>
</comment>
<evidence type="ECO:0000256" key="9">
    <source>
        <dbReference type="ARBA" id="ARBA00022857"/>
    </source>
</evidence>
<dbReference type="InterPro" id="IPR036318">
    <property type="entry name" value="FAD-bd_PCMH-like_sf"/>
</dbReference>
<dbReference type="Gene3D" id="3.90.78.10">
    <property type="entry name" value="UDP-N-acetylenolpyruvoylglucosamine reductase, C-terminal domain"/>
    <property type="match status" value="1"/>
</dbReference>
<evidence type="ECO:0000256" key="13">
    <source>
        <dbReference type="ARBA" id="ARBA00023306"/>
    </source>
</evidence>
<organism evidence="18 19">
    <name type="scientific">Clostridium novyi A str. 4552</name>
    <dbReference type="NCBI Taxonomy" id="1444289"/>
    <lineage>
        <taxon>Bacteria</taxon>
        <taxon>Bacillati</taxon>
        <taxon>Bacillota</taxon>
        <taxon>Clostridia</taxon>
        <taxon>Eubacteriales</taxon>
        <taxon>Clostridiaceae</taxon>
        <taxon>Clostridium</taxon>
    </lineage>
</organism>
<keyword evidence="8 16" id="KW-0274">FAD</keyword>
<evidence type="ECO:0000256" key="14">
    <source>
        <dbReference type="ARBA" id="ARBA00023316"/>
    </source>
</evidence>
<comment type="caution">
    <text evidence="18">The sequence shown here is derived from an EMBL/GenBank/DDBJ whole genome shotgun (WGS) entry which is preliminary data.</text>
</comment>
<evidence type="ECO:0000256" key="1">
    <source>
        <dbReference type="ARBA" id="ARBA00001974"/>
    </source>
</evidence>
<comment type="function">
    <text evidence="2 16">Cell wall formation.</text>
</comment>
<evidence type="ECO:0000256" key="4">
    <source>
        <dbReference type="ARBA" id="ARBA00004752"/>
    </source>
</evidence>
<keyword evidence="12 16" id="KW-0560">Oxidoreductase</keyword>
<dbReference type="GO" id="GO:0071555">
    <property type="term" value="P:cell wall organization"/>
    <property type="evidence" value="ECO:0007669"/>
    <property type="project" value="UniProtKB-KW"/>
</dbReference>
<protein>
    <recommendedName>
        <fullName evidence="16">UDP-N-acetylenolpyruvoylglucosamine reductase</fullName>
        <ecNumber evidence="16">1.3.1.98</ecNumber>
    </recommendedName>
    <alternativeName>
        <fullName evidence="16">UDP-N-acetylmuramate dehydrogenase</fullName>
    </alternativeName>
</protein>
<evidence type="ECO:0000256" key="3">
    <source>
        <dbReference type="ARBA" id="ARBA00004496"/>
    </source>
</evidence>
<dbReference type="PANTHER" id="PTHR21071:SF4">
    <property type="entry name" value="UDP-N-ACETYLENOLPYRUVOYLGLUCOSAMINE REDUCTASE"/>
    <property type="match status" value="1"/>
</dbReference>
<dbReference type="InterPro" id="IPR016166">
    <property type="entry name" value="FAD-bd_PCMH"/>
</dbReference>
<comment type="cofactor">
    <cofactor evidence="1 16">
        <name>FAD</name>
        <dbReference type="ChEBI" id="CHEBI:57692"/>
    </cofactor>
</comment>
<dbReference type="RefSeq" id="WP_039252984.1">
    <property type="nucleotide sequence ID" value="NZ_JENJ01000008.1"/>
</dbReference>
<dbReference type="OrthoDB" id="9804753at2"/>
<keyword evidence="5 16" id="KW-0963">Cytoplasm</keyword>
<sequence length="307" mass="33549">MVQSIDVNKKLESILDKEEIKNNILMKNYTSFKVGGPADIFVTPNSYEKVKGVISICKENRIPYFILGNGSNVLVRDGGIRGVVISFNKLSNIHSEGEKIIADSGALLSMVANTALKNDLTGFEFAHGIPGSVGGAVAMNAGAYNGEISQVIDSATVIDNNGEIVKLSKEELNLSYRNSIILKNGYIVLNAAFELKKGDHDAIKGRMDDLMRRRREKQPLEYPSAGSTFKRPEGYFAAKLIEDCGLKGTHVGDAEVSIKHSGFLINKGKASAKDILELIEVVKKQVKDKFDVELNTEVRIVGEESEN</sequence>
<keyword evidence="7 16" id="KW-0285">Flavoprotein</keyword>
<comment type="catalytic activity">
    <reaction evidence="15 16">
        <text>UDP-N-acetyl-alpha-D-muramate + NADP(+) = UDP-N-acetyl-3-O-(1-carboxyvinyl)-alpha-D-glucosamine + NADPH + H(+)</text>
        <dbReference type="Rhea" id="RHEA:12248"/>
        <dbReference type="ChEBI" id="CHEBI:15378"/>
        <dbReference type="ChEBI" id="CHEBI:57783"/>
        <dbReference type="ChEBI" id="CHEBI:58349"/>
        <dbReference type="ChEBI" id="CHEBI:68483"/>
        <dbReference type="ChEBI" id="CHEBI:70757"/>
        <dbReference type="EC" id="1.3.1.98"/>
    </reaction>
</comment>
<feature type="active site" description="Proton donor" evidence="16">
    <location>
        <position position="227"/>
    </location>
</feature>
<evidence type="ECO:0000313" key="18">
    <source>
        <dbReference type="EMBL" id="KGM97648.1"/>
    </source>
</evidence>
<dbReference type="InterPro" id="IPR016167">
    <property type="entry name" value="FAD-bd_PCMH_sub1"/>
</dbReference>
<dbReference type="PROSITE" id="PS51387">
    <property type="entry name" value="FAD_PCMH"/>
    <property type="match status" value="1"/>
</dbReference>
<feature type="active site" evidence="16">
    <location>
        <position position="177"/>
    </location>
</feature>
<keyword evidence="11 16" id="KW-0573">Peptidoglycan synthesis</keyword>
<dbReference type="SUPFAM" id="SSF56194">
    <property type="entry name" value="Uridine diphospho-N-Acetylenolpyruvylglucosamine reductase, MurB, C-terminal domain"/>
    <property type="match status" value="1"/>
</dbReference>
<dbReference type="PANTHER" id="PTHR21071">
    <property type="entry name" value="UDP-N-ACETYLENOLPYRUVOYLGLUCOSAMINE REDUCTASE"/>
    <property type="match status" value="1"/>
</dbReference>
<dbReference type="EC" id="1.3.1.98" evidence="16"/>
<evidence type="ECO:0000313" key="19">
    <source>
        <dbReference type="Proteomes" id="UP000030012"/>
    </source>
</evidence>
<dbReference type="InterPro" id="IPR011601">
    <property type="entry name" value="MurB_C"/>
</dbReference>
<name>A0A0A0IAU4_CLONO</name>
<dbReference type="InterPro" id="IPR006094">
    <property type="entry name" value="Oxid_FAD_bind_N"/>
</dbReference>
<dbReference type="UniPathway" id="UPA00219"/>
<gene>
    <name evidence="16 18" type="primary">murB</name>
    <name evidence="18" type="ORF">Z968_02780</name>
</gene>
<evidence type="ECO:0000256" key="5">
    <source>
        <dbReference type="ARBA" id="ARBA00022490"/>
    </source>
</evidence>
<dbReference type="GO" id="GO:0051301">
    <property type="term" value="P:cell division"/>
    <property type="evidence" value="ECO:0007669"/>
    <property type="project" value="UniProtKB-KW"/>
</dbReference>